<protein>
    <submittedName>
        <fullName evidence="1">Transcriptional regulator</fullName>
    </submittedName>
</protein>
<evidence type="ECO:0000313" key="2">
    <source>
        <dbReference type="Proteomes" id="UP001156102"/>
    </source>
</evidence>
<reference evidence="1" key="1">
    <citation type="submission" date="2022-07" db="EMBL/GenBank/DDBJ databases">
        <authorList>
            <person name="Li W.-J."/>
            <person name="Deng Q.-Q."/>
        </authorList>
    </citation>
    <scope>NUCLEOTIDE SEQUENCE</scope>
    <source>
        <strain evidence="1">SYSU M60031</strain>
    </source>
</reference>
<evidence type="ECO:0000313" key="1">
    <source>
        <dbReference type="EMBL" id="MCP8968284.1"/>
    </source>
</evidence>
<proteinExistence type="predicted"/>
<name>A0AA41X7V6_9BACI</name>
<keyword evidence="2" id="KW-1185">Reference proteome</keyword>
<accession>A0AA41X7V6</accession>
<dbReference type="SUPFAM" id="SSF75169">
    <property type="entry name" value="DsrEFH-like"/>
    <property type="match status" value="1"/>
</dbReference>
<dbReference type="RefSeq" id="WP_254758199.1">
    <property type="nucleotide sequence ID" value="NZ_JANCLT010000003.1"/>
</dbReference>
<sequence>MKQKVVLLGSNVIGKGNEALGEVILETFFTLLKQQEQVPYAVFCMNSGVLAMTEQSLVHVHLQELERRGTRMLACKTCAEAYEVADALAVGEIGTMQDFVKLASEFEVLTIS</sequence>
<dbReference type="AlphaFoldDB" id="A0AA41X7V6"/>
<dbReference type="InterPro" id="IPR027396">
    <property type="entry name" value="DsrEFH-like"/>
</dbReference>
<organism evidence="1 2">
    <name type="scientific">Ectobacillus ponti</name>
    <dbReference type="NCBI Taxonomy" id="2961894"/>
    <lineage>
        <taxon>Bacteria</taxon>
        <taxon>Bacillati</taxon>
        <taxon>Bacillota</taxon>
        <taxon>Bacilli</taxon>
        <taxon>Bacillales</taxon>
        <taxon>Bacillaceae</taxon>
        <taxon>Ectobacillus</taxon>
    </lineage>
</organism>
<dbReference type="Gene3D" id="3.40.1260.10">
    <property type="entry name" value="DsrEFH-like"/>
    <property type="match status" value="1"/>
</dbReference>
<dbReference type="Proteomes" id="UP001156102">
    <property type="component" value="Unassembled WGS sequence"/>
</dbReference>
<gene>
    <name evidence="1" type="ORF">NK662_06985</name>
</gene>
<dbReference type="EMBL" id="JANCLT010000003">
    <property type="protein sequence ID" value="MCP8968284.1"/>
    <property type="molecule type" value="Genomic_DNA"/>
</dbReference>
<comment type="caution">
    <text evidence="1">The sequence shown here is derived from an EMBL/GenBank/DDBJ whole genome shotgun (WGS) entry which is preliminary data.</text>
</comment>